<dbReference type="GO" id="GO:0032259">
    <property type="term" value="P:methylation"/>
    <property type="evidence" value="ECO:0007669"/>
    <property type="project" value="UniProtKB-KW"/>
</dbReference>
<dbReference type="GO" id="GO:0008168">
    <property type="term" value="F:methyltransferase activity"/>
    <property type="evidence" value="ECO:0007669"/>
    <property type="project" value="UniProtKB-KW"/>
</dbReference>
<keyword evidence="1" id="KW-0489">Methyltransferase</keyword>
<reference evidence="1" key="2">
    <citation type="submission" date="2013-05" db="EMBL/GenBank/DDBJ databases">
        <authorList>
            <person name="Carter J.-M."/>
            <person name="Baker S.C."/>
            <person name="Pink R."/>
            <person name="Carter D.R.F."/>
            <person name="Collins A."/>
            <person name="Tomlin J."/>
            <person name="Gibbs M."/>
            <person name="Breuker C.J."/>
        </authorList>
    </citation>
    <scope>NUCLEOTIDE SEQUENCE</scope>
    <source>
        <tissue evidence="1">Ovary</tissue>
    </source>
</reference>
<evidence type="ECO:0000313" key="1">
    <source>
        <dbReference type="EMBL" id="JAA77622.1"/>
    </source>
</evidence>
<dbReference type="AlphaFoldDB" id="S4PR92"/>
<keyword evidence="1" id="KW-0808">Transferase</keyword>
<dbReference type="EMBL" id="GAIX01014938">
    <property type="protein sequence ID" value="JAA77622.1"/>
    <property type="molecule type" value="Transcribed_RNA"/>
</dbReference>
<feature type="non-terminal residue" evidence="1">
    <location>
        <position position="1"/>
    </location>
</feature>
<accession>S4PR92</accession>
<sequence>KNSPDLRIFIACGGKNVFQLTTKDSTWKNAANSQIILPANTLLYGELVREYCGQGLKQMYSKALHVIDAMMLGGIDISAYSLTDRINQCNLFCNALEKLGNNEVIPVRCKRFFTLEKFPSAVANLEYRA</sequence>
<reference evidence="1" key="1">
    <citation type="journal article" date="2013" name="BMC Genomics">
        <title>Unscrambling butterfly oogenesis.</title>
        <authorList>
            <person name="Carter J.M."/>
            <person name="Baker S.C."/>
            <person name="Pink R."/>
            <person name="Carter D.R."/>
            <person name="Collins A."/>
            <person name="Tomlin J."/>
            <person name="Gibbs M."/>
            <person name="Breuker C.J."/>
        </authorList>
    </citation>
    <scope>NUCLEOTIDE SEQUENCE</scope>
    <source>
        <tissue evidence="1">Ovary</tissue>
    </source>
</reference>
<protein>
    <submittedName>
        <fullName evidence="1">Cap-specific mRNA (Nucleoside-2'-O-)-methyltransferase 1</fullName>
    </submittedName>
</protein>
<feature type="non-terminal residue" evidence="1">
    <location>
        <position position="129"/>
    </location>
</feature>
<name>S4PR92_9NEOP</name>
<proteinExistence type="predicted"/>
<dbReference type="Gene3D" id="3.30.470.30">
    <property type="entry name" value="DNA ligase/mRNA capping enzyme"/>
    <property type="match status" value="1"/>
</dbReference>
<organism evidence="1">
    <name type="scientific">Pararge aegeria</name>
    <name type="common">speckled wood butterfly</name>
    <dbReference type="NCBI Taxonomy" id="116150"/>
    <lineage>
        <taxon>Eukaryota</taxon>
        <taxon>Metazoa</taxon>
        <taxon>Ecdysozoa</taxon>
        <taxon>Arthropoda</taxon>
        <taxon>Hexapoda</taxon>
        <taxon>Insecta</taxon>
        <taxon>Pterygota</taxon>
        <taxon>Neoptera</taxon>
        <taxon>Endopterygota</taxon>
        <taxon>Lepidoptera</taxon>
        <taxon>Glossata</taxon>
        <taxon>Ditrysia</taxon>
        <taxon>Papilionoidea</taxon>
        <taxon>Nymphalidae</taxon>
        <taxon>Satyrinae</taxon>
        <taxon>Satyrini</taxon>
        <taxon>Parargina</taxon>
        <taxon>Pararge</taxon>
    </lineage>
</organism>